<proteinExistence type="predicted"/>
<dbReference type="SUPFAM" id="SSF53335">
    <property type="entry name" value="S-adenosyl-L-methionine-dependent methyltransferases"/>
    <property type="match status" value="1"/>
</dbReference>
<dbReference type="Proteomes" id="UP000316624">
    <property type="component" value="Unassembled WGS sequence"/>
</dbReference>
<reference evidence="1 2" key="1">
    <citation type="journal article" date="2015" name="Stand. Genomic Sci.">
        <title>Genomic Encyclopedia of Bacterial and Archaeal Type Strains, Phase III: the genomes of soil and plant-associated and newly described type strains.</title>
        <authorList>
            <person name="Whitman W.B."/>
            <person name="Woyke T."/>
            <person name="Klenk H.P."/>
            <person name="Zhou Y."/>
            <person name="Lilburn T.G."/>
            <person name="Beck B.J."/>
            <person name="De Vos P."/>
            <person name="Vandamme P."/>
            <person name="Eisen J.A."/>
            <person name="Garrity G."/>
            <person name="Hugenholtz P."/>
            <person name="Kyrpides N.C."/>
        </authorList>
    </citation>
    <scope>NUCLEOTIDE SEQUENCE [LARGE SCALE GENOMIC DNA]</scope>
    <source>
        <strain evidence="1 2">CGMCC 1.7748</strain>
    </source>
</reference>
<dbReference type="Pfam" id="PF13489">
    <property type="entry name" value="Methyltransf_23"/>
    <property type="match status" value="1"/>
</dbReference>
<gene>
    <name evidence="1" type="ORF">IQ35_03995</name>
</gene>
<organism evidence="1 2">
    <name type="scientific">Sphingobium wenxiniae (strain DSM 21828 / CGMCC 1.7748 / JZ-1)</name>
    <dbReference type="NCBI Taxonomy" id="595605"/>
    <lineage>
        <taxon>Bacteria</taxon>
        <taxon>Pseudomonadati</taxon>
        <taxon>Pseudomonadota</taxon>
        <taxon>Alphaproteobacteria</taxon>
        <taxon>Sphingomonadales</taxon>
        <taxon>Sphingomonadaceae</taxon>
        <taxon>Sphingobium</taxon>
    </lineage>
</organism>
<dbReference type="Gene3D" id="3.40.50.150">
    <property type="entry name" value="Vaccinia Virus protein VP39"/>
    <property type="match status" value="1"/>
</dbReference>
<dbReference type="PANTHER" id="PTHR43861:SF1">
    <property type="entry name" value="TRANS-ACONITATE 2-METHYLTRANSFERASE"/>
    <property type="match status" value="1"/>
</dbReference>
<dbReference type="AlphaFoldDB" id="A0A562JX24"/>
<sequence length="319" mass="35534">MQVVVADRKEPISVTHQHLLTGIGTLLAQGRVQPSQGRLRILDIGCGDGQLIGFLHDRLTRAHPDLEIELHGFDIGEQGYNDGGQFDIATQMLASGHPGIPWRERISMISDTDPWRYPSGYFDIALSNQVLEHVADLPAFLSELRRCLSPAGVSLHVFPLAQSIVEAHCQTPFAHWIRDFDRRVEWISLLSHLGIGAYRRHRTVLGHATPRRHALETAKYIQCWTRYRSFGAIADQCRDAGLAASGGLTKGLFIAKLRSVLKRHPLDRYRPSRLPGGDWLGFMIGRYLSSSTLVIAPVSYDIGRRIAAEKAASPLRRAA</sequence>
<evidence type="ECO:0000313" key="2">
    <source>
        <dbReference type="Proteomes" id="UP000316624"/>
    </source>
</evidence>
<dbReference type="EMBL" id="VLKK01000044">
    <property type="protein sequence ID" value="TWH87504.1"/>
    <property type="molecule type" value="Genomic_DNA"/>
</dbReference>
<dbReference type="CDD" id="cd02440">
    <property type="entry name" value="AdoMet_MTases"/>
    <property type="match status" value="1"/>
</dbReference>
<keyword evidence="1" id="KW-0808">Transferase</keyword>
<protein>
    <submittedName>
        <fullName evidence="1">Methyltransferase family protein</fullName>
    </submittedName>
</protein>
<evidence type="ECO:0000313" key="1">
    <source>
        <dbReference type="EMBL" id="TWH87504.1"/>
    </source>
</evidence>
<name>A0A562JX24_SPHWJ</name>
<keyword evidence="1" id="KW-0489">Methyltransferase</keyword>
<comment type="caution">
    <text evidence="1">The sequence shown here is derived from an EMBL/GenBank/DDBJ whole genome shotgun (WGS) entry which is preliminary data.</text>
</comment>
<dbReference type="RefSeq" id="WP_021246123.1">
    <property type="nucleotide sequence ID" value="NZ_JACIIY010000064.1"/>
</dbReference>
<dbReference type="PANTHER" id="PTHR43861">
    <property type="entry name" value="TRANS-ACONITATE 2-METHYLTRANSFERASE-RELATED"/>
    <property type="match status" value="1"/>
</dbReference>
<dbReference type="InterPro" id="IPR029063">
    <property type="entry name" value="SAM-dependent_MTases_sf"/>
</dbReference>
<accession>A0A562JX24</accession>
<dbReference type="GO" id="GO:0008168">
    <property type="term" value="F:methyltransferase activity"/>
    <property type="evidence" value="ECO:0007669"/>
    <property type="project" value="UniProtKB-KW"/>
</dbReference>
<dbReference type="GO" id="GO:0032259">
    <property type="term" value="P:methylation"/>
    <property type="evidence" value="ECO:0007669"/>
    <property type="project" value="UniProtKB-KW"/>
</dbReference>
<keyword evidence="2" id="KW-1185">Reference proteome</keyword>